<sequence length="85" mass="9890">MPQHKSSIKRVRQDKKKRIHNRALRSKMRTLYKKVFLTEDPEKAEAALKEAVSYIDRMAVKGILHKNNAANKKSNIVRYVNALSK</sequence>
<dbReference type="Pfam" id="PF01649">
    <property type="entry name" value="Ribosomal_S20p"/>
    <property type="match status" value="1"/>
</dbReference>
<keyword evidence="6 8" id="KW-0687">Ribonucleoprotein</keyword>
<dbReference type="Proteomes" id="UP000254808">
    <property type="component" value="Chromosome"/>
</dbReference>
<dbReference type="SUPFAM" id="SSF46992">
    <property type="entry name" value="Ribosomal protein S20"/>
    <property type="match status" value="1"/>
</dbReference>
<evidence type="ECO:0000256" key="4">
    <source>
        <dbReference type="ARBA" id="ARBA00022884"/>
    </source>
</evidence>
<evidence type="ECO:0000313" key="11">
    <source>
        <dbReference type="Proteomes" id="UP000254808"/>
    </source>
</evidence>
<keyword evidence="4 8" id="KW-0694">RNA-binding</keyword>
<feature type="region of interest" description="Disordered" evidence="9">
    <location>
        <begin position="1"/>
        <end position="21"/>
    </location>
</feature>
<evidence type="ECO:0000256" key="2">
    <source>
        <dbReference type="ARBA" id="ARBA00007634"/>
    </source>
</evidence>
<proteinExistence type="inferred from homology"/>
<dbReference type="InterPro" id="IPR002583">
    <property type="entry name" value="Ribosomal_bS20"/>
</dbReference>
<dbReference type="NCBIfam" id="TIGR00029">
    <property type="entry name" value="S20"/>
    <property type="match status" value="1"/>
</dbReference>
<reference evidence="10 11" key="1">
    <citation type="submission" date="2018-03" db="EMBL/GenBank/DDBJ databases">
        <title>Phenotypic and genomic properties of Cyclonatronum proteinivorum gen. nov., sp. nov., a haloalkaliphilic bacteroidete from soda lakes possessing Na+-translocating rhodopsin.</title>
        <authorList>
            <person name="Toshchakov S.V."/>
            <person name="Korzhenkov A."/>
            <person name="Samarov N.I."/>
            <person name="Kublanov I.V."/>
            <person name="Muntyan M.S."/>
            <person name="Sorokin D.Y."/>
        </authorList>
    </citation>
    <scope>NUCLEOTIDE SEQUENCE [LARGE SCALE GENOMIC DNA]</scope>
    <source>
        <strain evidence="10 11">Omega</strain>
    </source>
</reference>
<organism evidence="10 11">
    <name type="scientific">Cyclonatronum proteinivorum</name>
    <dbReference type="NCBI Taxonomy" id="1457365"/>
    <lineage>
        <taxon>Bacteria</taxon>
        <taxon>Pseudomonadati</taxon>
        <taxon>Balneolota</taxon>
        <taxon>Balneolia</taxon>
        <taxon>Balneolales</taxon>
        <taxon>Cyclonatronaceae</taxon>
        <taxon>Cyclonatronum</taxon>
    </lineage>
</organism>
<dbReference type="PANTHER" id="PTHR33398:SF1">
    <property type="entry name" value="SMALL RIBOSOMAL SUBUNIT PROTEIN BS20C"/>
    <property type="match status" value="1"/>
</dbReference>
<dbReference type="GO" id="GO:0003735">
    <property type="term" value="F:structural constituent of ribosome"/>
    <property type="evidence" value="ECO:0007669"/>
    <property type="project" value="InterPro"/>
</dbReference>
<evidence type="ECO:0000256" key="1">
    <source>
        <dbReference type="ARBA" id="ARBA00003134"/>
    </source>
</evidence>
<dbReference type="FunFam" id="1.20.58.110:FF:000001">
    <property type="entry name" value="30S ribosomal protein S20"/>
    <property type="match status" value="1"/>
</dbReference>
<keyword evidence="11" id="KW-1185">Reference proteome</keyword>
<evidence type="ECO:0000256" key="9">
    <source>
        <dbReference type="SAM" id="MobiDB-lite"/>
    </source>
</evidence>
<dbReference type="GO" id="GO:0015935">
    <property type="term" value="C:small ribosomal subunit"/>
    <property type="evidence" value="ECO:0007669"/>
    <property type="project" value="TreeGrafter"/>
</dbReference>
<dbReference type="EMBL" id="CP027806">
    <property type="protein sequence ID" value="AXJ01930.1"/>
    <property type="molecule type" value="Genomic_DNA"/>
</dbReference>
<name>A0A345UN78_9BACT</name>
<dbReference type="KEGG" id="cprv:CYPRO_2688"/>
<dbReference type="AlphaFoldDB" id="A0A345UN78"/>
<dbReference type="RefSeq" id="WP_114985073.1">
    <property type="nucleotide sequence ID" value="NZ_CP027806.1"/>
</dbReference>
<evidence type="ECO:0000256" key="7">
    <source>
        <dbReference type="ARBA" id="ARBA00035136"/>
    </source>
</evidence>
<evidence type="ECO:0000256" key="6">
    <source>
        <dbReference type="ARBA" id="ARBA00023274"/>
    </source>
</evidence>
<dbReference type="OrthoDB" id="9808392at2"/>
<keyword evidence="3 8" id="KW-0699">rRNA-binding</keyword>
<evidence type="ECO:0000256" key="3">
    <source>
        <dbReference type="ARBA" id="ARBA00022730"/>
    </source>
</evidence>
<evidence type="ECO:0000256" key="8">
    <source>
        <dbReference type="HAMAP-Rule" id="MF_00500"/>
    </source>
</evidence>
<dbReference type="Gene3D" id="1.20.58.110">
    <property type="entry name" value="Ribosomal protein S20"/>
    <property type="match status" value="1"/>
</dbReference>
<gene>
    <name evidence="8" type="primary">rpsT</name>
    <name evidence="10" type="ORF">CYPRO_2688</name>
</gene>
<dbReference type="GO" id="GO:0070181">
    <property type="term" value="F:small ribosomal subunit rRNA binding"/>
    <property type="evidence" value="ECO:0007669"/>
    <property type="project" value="TreeGrafter"/>
</dbReference>
<evidence type="ECO:0000313" key="10">
    <source>
        <dbReference type="EMBL" id="AXJ01930.1"/>
    </source>
</evidence>
<dbReference type="GO" id="GO:0006412">
    <property type="term" value="P:translation"/>
    <property type="evidence" value="ECO:0007669"/>
    <property type="project" value="UniProtKB-UniRule"/>
</dbReference>
<accession>A0A345UN78</accession>
<comment type="function">
    <text evidence="1 8">Binds directly to 16S ribosomal RNA.</text>
</comment>
<protein>
    <recommendedName>
        <fullName evidence="7 8">Small ribosomal subunit protein bS20</fullName>
    </recommendedName>
</protein>
<dbReference type="HAMAP" id="MF_00500">
    <property type="entry name" value="Ribosomal_bS20"/>
    <property type="match status" value="1"/>
</dbReference>
<dbReference type="PANTHER" id="PTHR33398">
    <property type="entry name" value="30S RIBOSOMAL PROTEIN S20"/>
    <property type="match status" value="1"/>
</dbReference>
<comment type="similarity">
    <text evidence="2 8">Belongs to the bacterial ribosomal protein bS20 family.</text>
</comment>
<evidence type="ECO:0000256" key="5">
    <source>
        <dbReference type="ARBA" id="ARBA00022980"/>
    </source>
</evidence>
<dbReference type="InterPro" id="IPR036510">
    <property type="entry name" value="Ribosomal_bS20_sf"/>
</dbReference>
<keyword evidence="5 8" id="KW-0689">Ribosomal protein</keyword>